<dbReference type="InterPro" id="IPR010987">
    <property type="entry name" value="Glutathione-S-Trfase_C-like"/>
</dbReference>
<dbReference type="InterPro" id="IPR004045">
    <property type="entry name" value="Glutathione_S-Trfase_N"/>
</dbReference>
<keyword evidence="4" id="KW-0413">Isomerase</keyword>
<dbReference type="PANTHER" id="PTHR42673">
    <property type="entry name" value="MALEYLACETOACETATE ISOMERASE"/>
    <property type="match status" value="1"/>
</dbReference>
<accession>A0ABT5IJE0</accession>
<keyword evidence="5" id="KW-1185">Reference proteome</keyword>
<dbReference type="PANTHER" id="PTHR42673:SF21">
    <property type="entry name" value="GLUTATHIONE S-TRANSFERASE YFCF"/>
    <property type="match status" value="1"/>
</dbReference>
<evidence type="ECO:0000259" key="2">
    <source>
        <dbReference type="PROSITE" id="PS50404"/>
    </source>
</evidence>
<evidence type="ECO:0000313" key="4">
    <source>
        <dbReference type="EMBL" id="MDC7712658.1"/>
    </source>
</evidence>
<dbReference type="InterPro" id="IPR036282">
    <property type="entry name" value="Glutathione-S-Trfase_C_sf"/>
</dbReference>
<dbReference type="EC" id="5.2.1.2" evidence="4"/>
<dbReference type="InterPro" id="IPR005955">
    <property type="entry name" value="GST_Zeta"/>
</dbReference>
<dbReference type="Gene3D" id="3.40.30.10">
    <property type="entry name" value="Glutaredoxin"/>
    <property type="match status" value="1"/>
</dbReference>
<dbReference type="InterPro" id="IPR034330">
    <property type="entry name" value="GST_Zeta_C"/>
</dbReference>
<gene>
    <name evidence="4" type="primary">maiA</name>
    <name evidence="4" type="ORF">PQU96_00725</name>
</gene>
<protein>
    <submittedName>
        <fullName evidence="4">Maleylacetoacetate isomerase</fullName>
        <ecNumber evidence="4">5.2.1.2</ecNumber>
    </submittedName>
</protein>
<dbReference type="Proteomes" id="UP001222030">
    <property type="component" value="Unassembled WGS sequence"/>
</dbReference>
<dbReference type="Pfam" id="PF13410">
    <property type="entry name" value="GST_C_2"/>
    <property type="match status" value="1"/>
</dbReference>
<feature type="domain" description="GST C-terminal" evidence="3">
    <location>
        <begin position="94"/>
        <end position="219"/>
    </location>
</feature>
<dbReference type="InterPro" id="IPR034333">
    <property type="entry name" value="GST_Zeta_N"/>
</dbReference>
<dbReference type="InterPro" id="IPR036249">
    <property type="entry name" value="Thioredoxin-like_sf"/>
</dbReference>
<evidence type="ECO:0000256" key="1">
    <source>
        <dbReference type="ARBA" id="ARBA00010007"/>
    </source>
</evidence>
<dbReference type="SFLD" id="SFLDS00019">
    <property type="entry name" value="Glutathione_Transferase_(cytos"/>
    <property type="match status" value="1"/>
</dbReference>
<evidence type="ECO:0000313" key="5">
    <source>
        <dbReference type="Proteomes" id="UP001222030"/>
    </source>
</evidence>
<dbReference type="SUPFAM" id="SSF47616">
    <property type="entry name" value="GST C-terminal domain-like"/>
    <property type="match status" value="1"/>
</dbReference>
<feature type="domain" description="GST N-terminal" evidence="2">
    <location>
        <begin position="7"/>
        <end position="88"/>
    </location>
</feature>
<dbReference type="Gene3D" id="1.20.1050.10">
    <property type="match status" value="1"/>
</dbReference>
<dbReference type="Pfam" id="PF02798">
    <property type="entry name" value="GST_N"/>
    <property type="match status" value="1"/>
</dbReference>
<dbReference type="PROSITE" id="PS50405">
    <property type="entry name" value="GST_CTER"/>
    <property type="match status" value="1"/>
</dbReference>
<dbReference type="EMBL" id="JAQQLE010000001">
    <property type="protein sequence ID" value="MDC7712658.1"/>
    <property type="molecule type" value="Genomic_DNA"/>
</dbReference>
<dbReference type="InterPro" id="IPR040079">
    <property type="entry name" value="Glutathione_S-Trfase"/>
</dbReference>
<proteinExistence type="inferred from homology"/>
<dbReference type="SUPFAM" id="SSF52833">
    <property type="entry name" value="Thioredoxin-like"/>
    <property type="match status" value="1"/>
</dbReference>
<reference evidence="4 5" key="1">
    <citation type="submission" date="2023-01" db="EMBL/GenBank/DDBJ databases">
        <title>Novel species of the genus Vogesella isolated from rivers.</title>
        <authorList>
            <person name="Lu H."/>
        </authorList>
    </citation>
    <scope>NUCLEOTIDE SEQUENCE [LARGE SCALE GENOMIC DNA]</scope>
    <source>
        <strain evidence="4 5">LYT5W</strain>
    </source>
</reference>
<comment type="similarity">
    <text evidence="1">Belongs to the GST superfamily. Zeta family.</text>
</comment>
<dbReference type="CDD" id="cd03042">
    <property type="entry name" value="GST_N_Zeta"/>
    <property type="match status" value="1"/>
</dbReference>
<comment type="caution">
    <text evidence="4">The sequence shown here is derived from an EMBL/GenBank/DDBJ whole genome shotgun (WGS) entry which is preliminary data.</text>
</comment>
<dbReference type="PROSITE" id="PS50404">
    <property type="entry name" value="GST_NTER"/>
    <property type="match status" value="1"/>
</dbReference>
<dbReference type="RefSeq" id="WP_272770389.1">
    <property type="nucleotide sequence ID" value="NZ_JAQQLE010000001.1"/>
</dbReference>
<organism evidence="4 5">
    <name type="scientific">Vogesella margarita</name>
    <dbReference type="NCBI Taxonomy" id="2984199"/>
    <lineage>
        <taxon>Bacteria</taxon>
        <taxon>Pseudomonadati</taxon>
        <taxon>Pseudomonadota</taxon>
        <taxon>Betaproteobacteria</taxon>
        <taxon>Neisseriales</taxon>
        <taxon>Chromobacteriaceae</taxon>
        <taxon>Vogesella</taxon>
    </lineage>
</organism>
<dbReference type="GO" id="GO:0016034">
    <property type="term" value="F:maleylacetoacetate isomerase activity"/>
    <property type="evidence" value="ECO:0007669"/>
    <property type="project" value="UniProtKB-EC"/>
</dbReference>
<dbReference type="NCBIfam" id="TIGR01262">
    <property type="entry name" value="maiA"/>
    <property type="match status" value="1"/>
</dbReference>
<dbReference type="CDD" id="cd03191">
    <property type="entry name" value="GST_C_Zeta"/>
    <property type="match status" value="1"/>
</dbReference>
<evidence type="ECO:0000259" key="3">
    <source>
        <dbReference type="PROSITE" id="PS50405"/>
    </source>
</evidence>
<dbReference type="SFLD" id="SFLDG00358">
    <property type="entry name" value="Main_(cytGST)"/>
    <property type="match status" value="1"/>
</dbReference>
<name>A0ABT5IJE0_9NEIS</name>
<sequence>MTDAANVGRTLYGYFRSSAAYRVRIALNLKGLAYAQAPVSLLRGEQRGADYLALNPQGLVPALLDKGVLLTQSLAICEYLDEAYPDSARLLPDSAVARAQVRAVAQAIACDIHPLNNLRVLNYLKAELGQGEDARNGWYRYWVATGFAALEQQLAGSAGLCCFGDTPTLADVCLLPQVFNAQRFAVDMDAYPLLARIAANLDALPAFADAHPSRQPDAQ</sequence>